<dbReference type="PANTHER" id="PTHR46910">
    <property type="entry name" value="TRANSCRIPTION FACTOR PDR1"/>
    <property type="match status" value="1"/>
</dbReference>
<evidence type="ECO:0000259" key="3">
    <source>
        <dbReference type="SMART" id="SM00906"/>
    </source>
</evidence>
<dbReference type="SMART" id="SM00906">
    <property type="entry name" value="Fungal_trans"/>
    <property type="match status" value="1"/>
</dbReference>
<dbReference type="InterPro" id="IPR050987">
    <property type="entry name" value="AtrR-like"/>
</dbReference>
<dbReference type="GO" id="GO:0003700">
    <property type="term" value="F:DNA-binding transcription factor activity"/>
    <property type="evidence" value="ECO:0007669"/>
    <property type="project" value="InterPro"/>
</dbReference>
<dbReference type="GO" id="GO:0003677">
    <property type="term" value="F:DNA binding"/>
    <property type="evidence" value="ECO:0007669"/>
    <property type="project" value="InterPro"/>
</dbReference>
<gene>
    <name evidence="4" type="ORF">BU16DRAFT_589557</name>
</gene>
<evidence type="ECO:0000256" key="2">
    <source>
        <dbReference type="SAM" id="MobiDB-lite"/>
    </source>
</evidence>
<dbReference type="CDD" id="cd12148">
    <property type="entry name" value="fungal_TF_MHR"/>
    <property type="match status" value="1"/>
</dbReference>
<protein>
    <recommendedName>
        <fullName evidence="3">Xylanolytic transcriptional activator regulatory domain-containing protein</fullName>
    </recommendedName>
</protein>
<dbReference type="PANTHER" id="PTHR46910:SF11">
    <property type="entry name" value="ZN(2)-C6 FUNGAL-TYPE DOMAIN-CONTAINING PROTEIN"/>
    <property type="match status" value="1"/>
</dbReference>
<evidence type="ECO:0000313" key="5">
    <source>
        <dbReference type="Proteomes" id="UP000799750"/>
    </source>
</evidence>
<dbReference type="Pfam" id="PF04082">
    <property type="entry name" value="Fungal_trans"/>
    <property type="match status" value="1"/>
</dbReference>
<organism evidence="4 5">
    <name type="scientific">Lophium mytilinum</name>
    <dbReference type="NCBI Taxonomy" id="390894"/>
    <lineage>
        <taxon>Eukaryota</taxon>
        <taxon>Fungi</taxon>
        <taxon>Dikarya</taxon>
        <taxon>Ascomycota</taxon>
        <taxon>Pezizomycotina</taxon>
        <taxon>Dothideomycetes</taxon>
        <taxon>Pleosporomycetidae</taxon>
        <taxon>Mytilinidiales</taxon>
        <taxon>Mytilinidiaceae</taxon>
        <taxon>Lophium</taxon>
    </lineage>
</organism>
<dbReference type="InterPro" id="IPR007219">
    <property type="entry name" value="XnlR_reg_dom"/>
</dbReference>
<proteinExistence type="predicted"/>
<evidence type="ECO:0000256" key="1">
    <source>
        <dbReference type="ARBA" id="ARBA00023242"/>
    </source>
</evidence>
<evidence type="ECO:0000313" key="4">
    <source>
        <dbReference type="EMBL" id="KAF2494597.1"/>
    </source>
</evidence>
<feature type="region of interest" description="Disordered" evidence="2">
    <location>
        <begin position="50"/>
        <end position="74"/>
    </location>
</feature>
<keyword evidence="5" id="KW-1185">Reference proteome</keyword>
<dbReference type="EMBL" id="MU004190">
    <property type="protein sequence ID" value="KAF2494597.1"/>
    <property type="molecule type" value="Genomic_DNA"/>
</dbReference>
<feature type="domain" description="Xylanolytic transcriptional activator regulatory" evidence="3">
    <location>
        <begin position="267"/>
        <end position="340"/>
    </location>
</feature>
<keyword evidence="1" id="KW-0539">Nucleus</keyword>
<feature type="compositionally biased region" description="Polar residues" evidence="2">
    <location>
        <begin position="53"/>
        <end position="74"/>
    </location>
</feature>
<sequence length="671" mass="76018">MAAADDEISILLARATEANGRSGRHSKSHSRGVSLEDRLALLQEEVRRVSEANPKQTNASVQRTSRPSNASNLTPYLVDLTQPLRDETDTFDLTGNDYRSLSLSSQLVALHELLSAGSAKARPVATPANPDRTFPLELPRPSRLKHLLDIYFRDMDSFFPYLDQTDTEARIFQTLQSLGYSDYNLIVDIDFPRHPITALLCNILAMGDCMDPQRVKADDVRPGWAIYVRGRKLMHYFPTSKTVSLDLVRYHLLSALYMMHSELLQPALQAIGTTVQLAIKARLNNQAAWRDCPESEISARKKLWWTIYFFDRRIAQRNGSPYLIRDIEVAVEDFEQSLANPRSRHEPGDALSEPSSHIALHQPYFQVLINFAKLWGQIWDNFFAASAPKRTDWREVEIADTRVILVRRQLPSELTWDTDLLETYTSEGETEPQLRRRLFIFIRINLLRMTIRQNPILSGESGQEARKFCAVLARDSIEAIAAFASVCPGIRPSGYFISTALVECIYHLAYLLKDPELQTDGSAALESFHSAYQLLVELAETIEAAKHALEALKIAISSSDYEMFGSSGTASMNQERDRVVDESIQRQDRDTVIEELSQQDDQPVMDFNLNNFSIHTPDLMMDQTGSHPVLEAPQMMVPDPHTIFRHSPHETSGQNLDFMQGLANTYGDWDT</sequence>
<reference evidence="4" key="1">
    <citation type="journal article" date="2020" name="Stud. Mycol.">
        <title>101 Dothideomycetes genomes: a test case for predicting lifestyles and emergence of pathogens.</title>
        <authorList>
            <person name="Haridas S."/>
            <person name="Albert R."/>
            <person name="Binder M."/>
            <person name="Bloem J."/>
            <person name="Labutti K."/>
            <person name="Salamov A."/>
            <person name="Andreopoulos B."/>
            <person name="Baker S."/>
            <person name="Barry K."/>
            <person name="Bills G."/>
            <person name="Bluhm B."/>
            <person name="Cannon C."/>
            <person name="Castanera R."/>
            <person name="Culley D."/>
            <person name="Daum C."/>
            <person name="Ezra D."/>
            <person name="Gonzalez J."/>
            <person name="Henrissat B."/>
            <person name="Kuo A."/>
            <person name="Liang C."/>
            <person name="Lipzen A."/>
            <person name="Lutzoni F."/>
            <person name="Magnuson J."/>
            <person name="Mondo S."/>
            <person name="Nolan M."/>
            <person name="Ohm R."/>
            <person name="Pangilinan J."/>
            <person name="Park H.-J."/>
            <person name="Ramirez L."/>
            <person name="Alfaro M."/>
            <person name="Sun H."/>
            <person name="Tritt A."/>
            <person name="Yoshinaga Y."/>
            <person name="Zwiers L.-H."/>
            <person name="Turgeon B."/>
            <person name="Goodwin S."/>
            <person name="Spatafora J."/>
            <person name="Crous P."/>
            <person name="Grigoriev I."/>
        </authorList>
    </citation>
    <scope>NUCLEOTIDE SEQUENCE</scope>
    <source>
        <strain evidence="4">CBS 269.34</strain>
    </source>
</reference>
<accession>A0A6A6QUJ9</accession>
<dbReference type="GO" id="GO:0008270">
    <property type="term" value="F:zinc ion binding"/>
    <property type="evidence" value="ECO:0007669"/>
    <property type="project" value="InterPro"/>
</dbReference>
<name>A0A6A6QUJ9_9PEZI</name>
<dbReference type="GO" id="GO:0006351">
    <property type="term" value="P:DNA-templated transcription"/>
    <property type="evidence" value="ECO:0007669"/>
    <property type="project" value="InterPro"/>
</dbReference>
<dbReference type="Proteomes" id="UP000799750">
    <property type="component" value="Unassembled WGS sequence"/>
</dbReference>
<dbReference type="AlphaFoldDB" id="A0A6A6QUJ9"/>
<feature type="region of interest" description="Disordered" evidence="2">
    <location>
        <begin position="17"/>
        <end position="36"/>
    </location>
</feature>
<dbReference type="OrthoDB" id="3945542at2759"/>